<keyword evidence="7 10" id="KW-0460">Magnesium</keyword>
<evidence type="ECO:0000313" key="13">
    <source>
        <dbReference type="EMBL" id="AQQ71235.1"/>
    </source>
</evidence>
<dbReference type="STRING" id="1851148.SMSP2_01601"/>
<evidence type="ECO:0000256" key="10">
    <source>
        <dbReference type="PIRNR" id="PIRNR006268"/>
    </source>
</evidence>
<evidence type="ECO:0000256" key="4">
    <source>
        <dbReference type="ARBA" id="ARBA00022679"/>
    </source>
</evidence>
<evidence type="ECO:0000256" key="8">
    <source>
        <dbReference type="ARBA" id="ARBA00031306"/>
    </source>
</evidence>
<evidence type="ECO:0000256" key="2">
    <source>
        <dbReference type="ARBA" id="ARBA00016337"/>
    </source>
</evidence>
<keyword evidence="12" id="KW-0472">Membrane</keyword>
<evidence type="ECO:0000256" key="6">
    <source>
        <dbReference type="ARBA" id="ARBA00022827"/>
    </source>
</evidence>
<dbReference type="PANTHER" id="PTHR30040:SF2">
    <property type="entry name" value="FAD:PROTEIN FMN TRANSFERASE"/>
    <property type="match status" value="1"/>
</dbReference>
<dbReference type="RefSeq" id="WP_146683431.1">
    <property type="nucleotide sequence ID" value="NZ_CP019646.1"/>
</dbReference>
<keyword evidence="5 10" id="KW-0479">Metal-binding</keyword>
<accession>A0A1Q2MEV5</accession>
<evidence type="ECO:0000256" key="3">
    <source>
        <dbReference type="ARBA" id="ARBA00022630"/>
    </source>
</evidence>
<feature type="transmembrane region" description="Helical" evidence="12">
    <location>
        <begin position="6"/>
        <end position="23"/>
    </location>
</feature>
<evidence type="ECO:0000256" key="11">
    <source>
        <dbReference type="PIRSR" id="PIRSR006268-2"/>
    </source>
</evidence>
<dbReference type="GO" id="GO:0046872">
    <property type="term" value="F:metal ion binding"/>
    <property type="evidence" value="ECO:0007669"/>
    <property type="project" value="UniProtKB-UniRule"/>
</dbReference>
<comment type="catalytic activity">
    <reaction evidence="9 10">
        <text>L-threonyl-[protein] + FAD = FMN-L-threonyl-[protein] + AMP + H(+)</text>
        <dbReference type="Rhea" id="RHEA:36847"/>
        <dbReference type="Rhea" id="RHEA-COMP:11060"/>
        <dbReference type="Rhea" id="RHEA-COMP:11061"/>
        <dbReference type="ChEBI" id="CHEBI:15378"/>
        <dbReference type="ChEBI" id="CHEBI:30013"/>
        <dbReference type="ChEBI" id="CHEBI:57692"/>
        <dbReference type="ChEBI" id="CHEBI:74257"/>
        <dbReference type="ChEBI" id="CHEBI:456215"/>
        <dbReference type="EC" id="2.7.1.180"/>
    </reaction>
</comment>
<evidence type="ECO:0000256" key="5">
    <source>
        <dbReference type="ARBA" id="ARBA00022723"/>
    </source>
</evidence>
<keyword evidence="3 10" id="KW-0285">Flavoprotein</keyword>
<dbReference type="Proteomes" id="UP000188181">
    <property type="component" value="Chromosome"/>
</dbReference>
<keyword evidence="6 10" id="KW-0274">FAD</keyword>
<dbReference type="InterPro" id="IPR024932">
    <property type="entry name" value="ApbE"/>
</dbReference>
<keyword evidence="14" id="KW-1185">Reference proteome</keyword>
<reference evidence="14" key="1">
    <citation type="submission" date="2017-02" db="EMBL/GenBank/DDBJ databases">
        <title>Comparative genomics and description of representatives of a novel lineage of planctomycetes thriving in anoxic sediments.</title>
        <authorList>
            <person name="Spring S."/>
            <person name="Bunk B."/>
            <person name="Sproer C."/>
        </authorList>
    </citation>
    <scope>NUCLEOTIDE SEQUENCE [LARGE SCALE GENOMIC DNA]</scope>
    <source>
        <strain evidence="14">SM-Chi-D1</strain>
    </source>
</reference>
<protein>
    <recommendedName>
        <fullName evidence="2 10">FAD:protein FMN transferase</fullName>
        <ecNumber evidence="1 10">2.7.1.180</ecNumber>
    </recommendedName>
    <alternativeName>
        <fullName evidence="8 10">Flavin transferase</fullName>
    </alternativeName>
</protein>
<dbReference type="EC" id="2.7.1.180" evidence="1 10"/>
<dbReference type="GO" id="GO:0016740">
    <property type="term" value="F:transferase activity"/>
    <property type="evidence" value="ECO:0007669"/>
    <property type="project" value="UniProtKB-UniRule"/>
</dbReference>
<comment type="similarity">
    <text evidence="10">Belongs to the ApbE family.</text>
</comment>
<name>A0A1Q2MEV5_9BACT</name>
<evidence type="ECO:0000256" key="9">
    <source>
        <dbReference type="ARBA" id="ARBA00048540"/>
    </source>
</evidence>
<dbReference type="Gene3D" id="3.10.520.10">
    <property type="entry name" value="ApbE-like domains"/>
    <property type="match status" value="1"/>
</dbReference>
<keyword evidence="12" id="KW-1133">Transmembrane helix</keyword>
<dbReference type="PIRSF" id="PIRSF006268">
    <property type="entry name" value="ApbE"/>
    <property type="match status" value="1"/>
</dbReference>
<keyword evidence="12" id="KW-0812">Transmembrane</keyword>
<comment type="cofactor">
    <cofactor evidence="11">
        <name>Mg(2+)</name>
        <dbReference type="ChEBI" id="CHEBI:18420"/>
    </cofactor>
    <cofactor evidence="11">
        <name>Mn(2+)</name>
        <dbReference type="ChEBI" id="CHEBI:29035"/>
    </cofactor>
    <text evidence="11">Magnesium. Can also use manganese.</text>
</comment>
<keyword evidence="4 10" id="KW-0808">Transferase</keyword>
<organism evidence="13 14">
    <name type="scientific">Limihaloglobus sulfuriphilus</name>
    <dbReference type="NCBI Taxonomy" id="1851148"/>
    <lineage>
        <taxon>Bacteria</taxon>
        <taxon>Pseudomonadati</taxon>
        <taxon>Planctomycetota</taxon>
        <taxon>Phycisphaerae</taxon>
        <taxon>Sedimentisphaerales</taxon>
        <taxon>Sedimentisphaeraceae</taxon>
        <taxon>Limihaloglobus</taxon>
    </lineage>
</organism>
<evidence type="ECO:0000256" key="7">
    <source>
        <dbReference type="ARBA" id="ARBA00022842"/>
    </source>
</evidence>
<feature type="binding site" evidence="11">
    <location>
        <position position="306"/>
    </location>
    <ligand>
        <name>Mg(2+)</name>
        <dbReference type="ChEBI" id="CHEBI:18420"/>
    </ligand>
</feature>
<feature type="binding site" evidence="11">
    <location>
        <position position="310"/>
    </location>
    <ligand>
        <name>Mg(2+)</name>
        <dbReference type="ChEBI" id="CHEBI:18420"/>
    </ligand>
</feature>
<dbReference type="InterPro" id="IPR003374">
    <property type="entry name" value="ApbE-like_sf"/>
</dbReference>
<evidence type="ECO:0000256" key="1">
    <source>
        <dbReference type="ARBA" id="ARBA00011955"/>
    </source>
</evidence>
<evidence type="ECO:0000313" key="14">
    <source>
        <dbReference type="Proteomes" id="UP000188181"/>
    </source>
</evidence>
<dbReference type="EMBL" id="CP019646">
    <property type="protein sequence ID" value="AQQ71235.1"/>
    <property type="molecule type" value="Genomic_DNA"/>
</dbReference>
<gene>
    <name evidence="13" type="primary">apbE_2</name>
    <name evidence="13" type="ORF">SMSP2_01601</name>
</gene>
<dbReference type="KEGG" id="pbas:SMSP2_01601"/>
<dbReference type="SUPFAM" id="SSF143631">
    <property type="entry name" value="ApbE-like"/>
    <property type="match status" value="1"/>
</dbReference>
<evidence type="ECO:0000256" key="12">
    <source>
        <dbReference type="SAM" id="Phobius"/>
    </source>
</evidence>
<feature type="binding site" evidence="11">
    <location>
        <position position="186"/>
    </location>
    <ligand>
        <name>Mg(2+)</name>
        <dbReference type="ChEBI" id="CHEBI:18420"/>
    </ligand>
</feature>
<dbReference type="AlphaFoldDB" id="A0A1Q2MEV5"/>
<proteinExistence type="inferred from homology"/>
<dbReference type="PANTHER" id="PTHR30040">
    <property type="entry name" value="THIAMINE BIOSYNTHESIS LIPOPROTEIN APBE"/>
    <property type="match status" value="1"/>
</dbReference>
<dbReference type="Pfam" id="PF02424">
    <property type="entry name" value="ApbE"/>
    <property type="match status" value="1"/>
</dbReference>
<sequence length="354" mass="38265">MKNKSHTLKIVFTVLIIVFLLLIGTKKIKSHRSGQNPGSMTFSLLIMDTYARITAVGLNEVQQSECAAAVDSKLRELETKFSYYLPESELSRINSTAGTIDMHLSDEMFAVIYESIKMCRLTDGAFDVTIASIEDLWKQAHISGVKPAADKIAAARELTGCGALVLDPENKTLKFAAEGVKIDLGGIAKGYAIDQVYNILRRFGASGGIIDIGGDMRLFGRSELGKKWLVGIQDPQFAFENGPASVPETLKRLELSDVAVATSGHYRRFTTFGDERMSHIIDPRLAAGSDKTASVTILAASAMQADALATAVSVMGAEKGLDFVNSLDGVEAVIIENNSADILYSRGAKQFITD</sequence>
<dbReference type="OrthoDB" id="9778595at2"/>
<keyword evidence="13" id="KW-0449">Lipoprotein</keyword>